<reference evidence="2" key="2">
    <citation type="submission" date="2015-01" db="EMBL/GenBank/DDBJ databases">
        <title>Evolutionary Origins and Diversification of the Mycorrhizal Mutualists.</title>
        <authorList>
            <consortium name="DOE Joint Genome Institute"/>
            <consortium name="Mycorrhizal Genomics Consortium"/>
            <person name="Kohler A."/>
            <person name="Kuo A."/>
            <person name="Nagy L.G."/>
            <person name="Floudas D."/>
            <person name="Copeland A."/>
            <person name="Barry K.W."/>
            <person name="Cichocki N."/>
            <person name="Veneault-Fourrey C."/>
            <person name="LaButti K."/>
            <person name="Lindquist E.A."/>
            <person name="Lipzen A."/>
            <person name="Lundell T."/>
            <person name="Morin E."/>
            <person name="Murat C."/>
            <person name="Riley R."/>
            <person name="Ohm R."/>
            <person name="Sun H."/>
            <person name="Tunlid A."/>
            <person name="Henrissat B."/>
            <person name="Grigoriev I.V."/>
            <person name="Hibbett D.S."/>
            <person name="Martin F."/>
        </authorList>
    </citation>
    <scope>NUCLEOTIDE SEQUENCE [LARGE SCALE GENOMIC DNA]</scope>
    <source>
        <strain evidence="2">h7</strain>
    </source>
</reference>
<dbReference type="EMBL" id="KN831768">
    <property type="protein sequence ID" value="KIM49846.1"/>
    <property type="molecule type" value="Genomic_DNA"/>
</dbReference>
<name>A0A0C3D134_HEBCY</name>
<organism evidence="1 2">
    <name type="scientific">Hebeloma cylindrosporum</name>
    <dbReference type="NCBI Taxonomy" id="76867"/>
    <lineage>
        <taxon>Eukaryota</taxon>
        <taxon>Fungi</taxon>
        <taxon>Dikarya</taxon>
        <taxon>Basidiomycota</taxon>
        <taxon>Agaricomycotina</taxon>
        <taxon>Agaricomycetes</taxon>
        <taxon>Agaricomycetidae</taxon>
        <taxon>Agaricales</taxon>
        <taxon>Agaricineae</taxon>
        <taxon>Hymenogastraceae</taxon>
        <taxon>Hebeloma</taxon>
    </lineage>
</organism>
<dbReference type="Proteomes" id="UP000053424">
    <property type="component" value="Unassembled WGS sequence"/>
</dbReference>
<sequence>MGGVLKRSVEALSTTERQVERARIFRGNSTRRRENEDWASTYRHPLSTVIVQDCIAIDVDSAIGKGGMDNDGCEKYAHLASDGRLGCYSWWGNRPRTPMSSALEDEENGSPFFSLL</sequence>
<protein>
    <submittedName>
        <fullName evidence="1">Uncharacterized protein</fullName>
    </submittedName>
</protein>
<proteinExistence type="predicted"/>
<dbReference type="HOGENOM" id="CLU_2405325_0_0_1"/>
<reference evidence="1 2" key="1">
    <citation type="submission" date="2014-04" db="EMBL/GenBank/DDBJ databases">
        <authorList>
            <consortium name="DOE Joint Genome Institute"/>
            <person name="Kuo A."/>
            <person name="Gay G."/>
            <person name="Dore J."/>
            <person name="Kohler A."/>
            <person name="Nagy L.G."/>
            <person name="Floudas D."/>
            <person name="Copeland A."/>
            <person name="Barry K.W."/>
            <person name="Cichocki N."/>
            <person name="Veneault-Fourrey C."/>
            <person name="LaButti K."/>
            <person name="Lindquist E.A."/>
            <person name="Lipzen A."/>
            <person name="Lundell T."/>
            <person name="Morin E."/>
            <person name="Murat C."/>
            <person name="Sun H."/>
            <person name="Tunlid A."/>
            <person name="Henrissat B."/>
            <person name="Grigoriev I.V."/>
            <person name="Hibbett D.S."/>
            <person name="Martin F."/>
            <person name="Nordberg H.P."/>
            <person name="Cantor M.N."/>
            <person name="Hua S.X."/>
        </authorList>
    </citation>
    <scope>NUCLEOTIDE SEQUENCE [LARGE SCALE GENOMIC DNA]</scope>
    <source>
        <strain evidence="2">h7</strain>
    </source>
</reference>
<keyword evidence="2" id="KW-1185">Reference proteome</keyword>
<dbReference type="AlphaFoldDB" id="A0A0C3D134"/>
<accession>A0A0C3D134</accession>
<gene>
    <name evidence="1" type="ORF">M413DRAFT_438971</name>
</gene>
<evidence type="ECO:0000313" key="1">
    <source>
        <dbReference type="EMBL" id="KIM49846.1"/>
    </source>
</evidence>
<evidence type="ECO:0000313" key="2">
    <source>
        <dbReference type="Proteomes" id="UP000053424"/>
    </source>
</evidence>